<proteinExistence type="inferred from homology"/>
<evidence type="ECO:0000256" key="3">
    <source>
        <dbReference type="ARBA" id="ARBA00008982"/>
    </source>
</evidence>
<evidence type="ECO:0000256" key="9">
    <source>
        <dbReference type="ARBA" id="ARBA00022741"/>
    </source>
</evidence>
<dbReference type="PIRSF" id="PIRSF000724">
    <property type="entry name" value="Pgk"/>
    <property type="match status" value="1"/>
</dbReference>
<dbReference type="AlphaFoldDB" id="A0A1F6B1E7"/>
<feature type="binding site" evidence="13 14">
    <location>
        <begin position="60"/>
        <end position="63"/>
    </location>
    <ligand>
        <name>substrate</name>
    </ligand>
</feature>
<feature type="binding site" evidence="13">
    <location>
        <position position="37"/>
    </location>
    <ligand>
        <name>substrate</name>
    </ligand>
</feature>
<feature type="binding site" evidence="13 15">
    <location>
        <position position="202"/>
    </location>
    <ligand>
        <name>ATP</name>
        <dbReference type="ChEBI" id="CHEBI:30616"/>
    </ligand>
</feature>
<keyword evidence="9 13" id="KW-0547">Nucleotide-binding</keyword>
<dbReference type="GO" id="GO:0006094">
    <property type="term" value="P:gluconeogenesis"/>
    <property type="evidence" value="ECO:0007669"/>
    <property type="project" value="TreeGrafter"/>
</dbReference>
<comment type="subcellular location">
    <subcellularLocation>
        <location evidence="13">Cytoplasm</location>
    </subcellularLocation>
</comment>
<dbReference type="InterPro" id="IPR001576">
    <property type="entry name" value="Phosphoglycerate_kinase"/>
</dbReference>
<dbReference type="InterPro" id="IPR015824">
    <property type="entry name" value="Phosphoglycerate_kinase_N"/>
</dbReference>
<dbReference type="PANTHER" id="PTHR11406">
    <property type="entry name" value="PHOSPHOGLYCERATE KINASE"/>
    <property type="match status" value="1"/>
</dbReference>
<name>A0A1F6B1E7_9BACT</name>
<comment type="caution">
    <text evidence="17">The sequence shown here is derived from an EMBL/GenBank/DDBJ whole genome shotgun (WGS) entry which is preliminary data.</text>
</comment>
<feature type="binding site" evidence="13">
    <location>
        <position position="119"/>
    </location>
    <ligand>
        <name>substrate</name>
    </ligand>
</feature>
<comment type="caution">
    <text evidence="13">Lacks conserved residue(s) required for the propagation of feature annotation.</text>
</comment>
<evidence type="ECO:0000313" key="18">
    <source>
        <dbReference type="Proteomes" id="UP000176450"/>
    </source>
</evidence>
<keyword evidence="7 13" id="KW-0963">Cytoplasm</keyword>
<dbReference type="Pfam" id="PF00162">
    <property type="entry name" value="PGK"/>
    <property type="match status" value="1"/>
</dbReference>
<evidence type="ECO:0000256" key="16">
    <source>
        <dbReference type="RuleBase" id="RU000532"/>
    </source>
</evidence>
<comment type="similarity">
    <text evidence="3 13 16">Belongs to the phosphoglycerate kinase family.</text>
</comment>
<dbReference type="GO" id="GO:0004618">
    <property type="term" value="F:phosphoglycerate kinase activity"/>
    <property type="evidence" value="ECO:0007669"/>
    <property type="project" value="UniProtKB-UniRule"/>
</dbReference>
<comment type="subunit">
    <text evidence="4 13">Monomer.</text>
</comment>
<organism evidence="17 18">
    <name type="scientific">Candidatus Gottesmanbacteria bacterium RIFCSPLOWO2_01_FULL_46_9</name>
    <dbReference type="NCBI Taxonomy" id="1798394"/>
    <lineage>
        <taxon>Bacteria</taxon>
        <taxon>Candidatus Gottesmaniibacteriota</taxon>
    </lineage>
</organism>
<keyword evidence="11 13" id="KW-0067">ATP-binding</keyword>
<dbReference type="Proteomes" id="UP000176450">
    <property type="component" value="Unassembled WGS sequence"/>
</dbReference>
<reference evidence="17 18" key="1">
    <citation type="journal article" date="2016" name="Nat. Commun.">
        <title>Thousands of microbial genomes shed light on interconnected biogeochemical processes in an aquifer system.</title>
        <authorList>
            <person name="Anantharaman K."/>
            <person name="Brown C.T."/>
            <person name="Hug L.A."/>
            <person name="Sharon I."/>
            <person name="Castelle C.J."/>
            <person name="Probst A.J."/>
            <person name="Thomas B.C."/>
            <person name="Singh A."/>
            <person name="Wilkins M.J."/>
            <person name="Karaoz U."/>
            <person name="Brodie E.L."/>
            <person name="Williams K.H."/>
            <person name="Hubbard S.S."/>
            <person name="Banfield J.F."/>
        </authorList>
    </citation>
    <scope>NUCLEOTIDE SEQUENCE [LARGE SCALE GENOMIC DNA]</scope>
</reference>
<keyword evidence="12 13" id="KW-0324">Glycolysis</keyword>
<dbReference type="FunFam" id="3.40.50.1260:FF:000031">
    <property type="entry name" value="Phosphoglycerate kinase 1"/>
    <property type="match status" value="1"/>
</dbReference>
<feature type="binding site" evidence="14">
    <location>
        <position position="37"/>
    </location>
    <ligand>
        <name>(2R)-3-phosphoglycerate</name>
        <dbReference type="ChEBI" id="CHEBI:58272"/>
    </ligand>
</feature>
<evidence type="ECO:0000256" key="2">
    <source>
        <dbReference type="ARBA" id="ARBA00004838"/>
    </source>
</evidence>
<feature type="binding site" evidence="14">
    <location>
        <position position="119"/>
    </location>
    <ligand>
        <name>(2R)-3-phosphoglycerate</name>
        <dbReference type="ChEBI" id="CHEBI:58272"/>
    </ligand>
</feature>
<dbReference type="EMBL" id="MFJX01000028">
    <property type="protein sequence ID" value="OGG30623.1"/>
    <property type="molecule type" value="Genomic_DNA"/>
</dbReference>
<comment type="pathway">
    <text evidence="2 13">Carbohydrate degradation; glycolysis; pyruvate from D-glyceraldehyde 3-phosphate: step 2/5.</text>
</comment>
<evidence type="ECO:0000256" key="14">
    <source>
        <dbReference type="PIRSR" id="PIRSR000724-1"/>
    </source>
</evidence>
<evidence type="ECO:0000256" key="7">
    <source>
        <dbReference type="ARBA" id="ARBA00022490"/>
    </source>
</evidence>
<evidence type="ECO:0000256" key="10">
    <source>
        <dbReference type="ARBA" id="ARBA00022777"/>
    </source>
</evidence>
<evidence type="ECO:0000256" key="1">
    <source>
        <dbReference type="ARBA" id="ARBA00000642"/>
    </source>
</evidence>
<feature type="binding site" evidence="14">
    <location>
        <position position="152"/>
    </location>
    <ligand>
        <name>(2R)-3-phosphoglycerate</name>
        <dbReference type="ChEBI" id="CHEBI:58272"/>
    </ligand>
</feature>
<evidence type="ECO:0000256" key="5">
    <source>
        <dbReference type="ARBA" id="ARBA00013061"/>
    </source>
</evidence>
<keyword evidence="10 13" id="KW-0418">Kinase</keyword>
<feature type="binding site" evidence="13 15">
    <location>
        <position position="323"/>
    </location>
    <ligand>
        <name>ATP</name>
        <dbReference type="ChEBI" id="CHEBI:30616"/>
    </ligand>
</feature>
<accession>A0A1F6B1E7</accession>
<keyword evidence="8 13" id="KW-0808">Transferase</keyword>
<dbReference type="HAMAP" id="MF_00145">
    <property type="entry name" value="Phosphoglyc_kinase"/>
    <property type="match status" value="1"/>
</dbReference>
<evidence type="ECO:0000256" key="13">
    <source>
        <dbReference type="HAMAP-Rule" id="MF_00145"/>
    </source>
</evidence>
<dbReference type="GO" id="GO:0006096">
    <property type="term" value="P:glycolytic process"/>
    <property type="evidence" value="ECO:0007669"/>
    <property type="project" value="UniProtKB-UniRule"/>
</dbReference>
<comment type="catalytic activity">
    <reaction evidence="1 13 16">
        <text>(2R)-3-phosphoglycerate + ATP = (2R)-3-phospho-glyceroyl phosphate + ADP</text>
        <dbReference type="Rhea" id="RHEA:14801"/>
        <dbReference type="ChEBI" id="CHEBI:30616"/>
        <dbReference type="ChEBI" id="CHEBI:57604"/>
        <dbReference type="ChEBI" id="CHEBI:58272"/>
        <dbReference type="ChEBI" id="CHEBI:456216"/>
        <dbReference type="EC" id="2.7.2.3"/>
    </reaction>
</comment>
<evidence type="ECO:0000256" key="11">
    <source>
        <dbReference type="ARBA" id="ARBA00022840"/>
    </source>
</evidence>
<dbReference type="GO" id="GO:0005829">
    <property type="term" value="C:cytosol"/>
    <property type="evidence" value="ECO:0007669"/>
    <property type="project" value="TreeGrafter"/>
</dbReference>
<dbReference type="InterPro" id="IPR036043">
    <property type="entry name" value="Phosphoglycerate_kinase_sf"/>
</dbReference>
<dbReference type="Gene3D" id="3.40.50.1260">
    <property type="entry name" value="Phosphoglycerate kinase, N-terminal domain"/>
    <property type="match status" value="2"/>
</dbReference>
<evidence type="ECO:0000256" key="4">
    <source>
        <dbReference type="ARBA" id="ARBA00011245"/>
    </source>
</evidence>
<feature type="binding site" evidence="13 15">
    <location>
        <begin position="349"/>
        <end position="352"/>
    </location>
    <ligand>
        <name>ATP</name>
        <dbReference type="ChEBI" id="CHEBI:30616"/>
    </ligand>
</feature>
<dbReference type="EC" id="2.7.2.3" evidence="5 13"/>
<dbReference type="FunFam" id="3.40.50.1260:FF:000006">
    <property type="entry name" value="Phosphoglycerate kinase"/>
    <property type="match status" value="1"/>
</dbReference>
<dbReference type="PANTHER" id="PTHR11406:SF23">
    <property type="entry name" value="PHOSPHOGLYCERATE KINASE 1, CHLOROPLASTIC-RELATED"/>
    <property type="match status" value="1"/>
</dbReference>
<dbReference type="PRINTS" id="PR00477">
    <property type="entry name" value="PHGLYCKINASE"/>
</dbReference>
<evidence type="ECO:0000256" key="12">
    <source>
        <dbReference type="ARBA" id="ARBA00023152"/>
    </source>
</evidence>
<evidence type="ECO:0000256" key="6">
    <source>
        <dbReference type="ARBA" id="ARBA00016471"/>
    </source>
</evidence>
<dbReference type="GO" id="GO:0005524">
    <property type="term" value="F:ATP binding"/>
    <property type="evidence" value="ECO:0007669"/>
    <property type="project" value="UniProtKB-KW"/>
</dbReference>
<gene>
    <name evidence="13" type="primary">pgk</name>
    <name evidence="17" type="ORF">A3A63_02760</name>
</gene>
<sequence>MKIPQIKDIDVKGKRVLVRVDFNVSLSHGNVITNDKRIRESLPTIQYLVAHGATAVLLSHLGRPMGKADPSLSLAHVSGRLSDLLGLPVVFMKEYLSQSAAERIKALSPGSVVLCENVRFQKGEEQNDPAFAKKLALLGELFVNDAFGTAHRTHASTVGVTAYLPSYAGFLFAREIQMIAGAVEKPKRPLLVVIGGGKTPEKIRVIEKLLDSADTIYLGGAIANTFFSTWGIGVGTSKVDYEMVEMARNVLWKATRVHARLLLPCDVMVSNADRSTAPAILPYNKVPLGLGIYDIGVDAQKELNDLIKHAATVIWNGPMGLYEDERFAQGTLQTCMAIAESKALSIVGGGDTISTITDERVLNNIDLISTGGSAMLEFIEKGTLPTIEALKNGYQAS</sequence>
<dbReference type="GO" id="GO:0043531">
    <property type="term" value="F:ADP binding"/>
    <property type="evidence" value="ECO:0007669"/>
    <property type="project" value="TreeGrafter"/>
</dbReference>
<feature type="binding site" evidence="13 14">
    <location>
        <begin position="21"/>
        <end position="23"/>
    </location>
    <ligand>
        <name>substrate</name>
    </ligand>
</feature>
<evidence type="ECO:0000256" key="15">
    <source>
        <dbReference type="PIRSR" id="PIRSR000724-2"/>
    </source>
</evidence>
<evidence type="ECO:0000256" key="8">
    <source>
        <dbReference type="ARBA" id="ARBA00022679"/>
    </source>
</evidence>
<feature type="binding site" evidence="13">
    <location>
        <position position="152"/>
    </location>
    <ligand>
        <name>substrate</name>
    </ligand>
</feature>
<dbReference type="SUPFAM" id="SSF53748">
    <property type="entry name" value="Phosphoglycerate kinase"/>
    <property type="match status" value="1"/>
</dbReference>
<evidence type="ECO:0000313" key="17">
    <source>
        <dbReference type="EMBL" id="OGG30623.1"/>
    </source>
</evidence>
<protein>
    <recommendedName>
        <fullName evidence="6 13">Phosphoglycerate kinase</fullName>
        <ecNumber evidence="5 13">2.7.2.3</ecNumber>
    </recommendedName>
</protein>
<dbReference type="UniPathway" id="UPA00109">
    <property type="reaction ID" value="UER00185"/>
</dbReference>